<name>A0A3A1Y360_9GAMM</name>
<accession>A0A3A1Y360</accession>
<feature type="region of interest" description="Disordered" evidence="1">
    <location>
        <begin position="272"/>
        <end position="292"/>
    </location>
</feature>
<dbReference type="RefSeq" id="WP_147397060.1">
    <property type="nucleotide sequence ID" value="NZ_NRJH01000051.1"/>
</dbReference>
<organism evidence="2 3">
    <name type="scientific">Psittacicella melopsittaci</name>
    <dbReference type="NCBI Taxonomy" id="2028576"/>
    <lineage>
        <taxon>Bacteria</taxon>
        <taxon>Pseudomonadati</taxon>
        <taxon>Pseudomonadota</taxon>
        <taxon>Gammaproteobacteria</taxon>
        <taxon>Pasteurellales</taxon>
        <taxon>Psittacicellaceae</taxon>
        <taxon>Psittacicella</taxon>
    </lineage>
</organism>
<keyword evidence="3" id="KW-1185">Reference proteome</keyword>
<evidence type="ECO:0000256" key="1">
    <source>
        <dbReference type="SAM" id="MobiDB-lite"/>
    </source>
</evidence>
<dbReference type="AlphaFoldDB" id="A0A3A1Y360"/>
<proteinExistence type="predicted"/>
<dbReference type="Pfam" id="PF13332">
    <property type="entry name" value="Fil_haemagg_2"/>
    <property type="match status" value="1"/>
</dbReference>
<dbReference type="InterPro" id="IPR006626">
    <property type="entry name" value="PbH1"/>
</dbReference>
<dbReference type="SMART" id="SM00710">
    <property type="entry name" value="PbH1"/>
    <property type="match status" value="4"/>
</dbReference>
<protein>
    <submittedName>
        <fullName evidence="2">Uncharacterized protein</fullName>
    </submittedName>
</protein>
<feature type="non-terminal residue" evidence="2">
    <location>
        <position position="1"/>
    </location>
</feature>
<dbReference type="Proteomes" id="UP000266258">
    <property type="component" value="Unassembled WGS sequence"/>
</dbReference>
<reference evidence="2 3" key="1">
    <citation type="submission" date="2017-08" db="EMBL/GenBank/DDBJ databases">
        <title>Reclassification of Bisgaard taxon 37 and 44.</title>
        <authorList>
            <person name="Christensen H."/>
        </authorList>
    </citation>
    <scope>NUCLEOTIDE SEQUENCE [LARGE SCALE GENOMIC DNA]</scope>
    <source>
        <strain evidence="2 3">B96_4</strain>
    </source>
</reference>
<gene>
    <name evidence="2" type="ORF">CJP74_05845</name>
</gene>
<sequence>GSISVIGYNVTTNNDTVNITAKENTTIENSNISGNQGVNIDDENGTTTINATNVTAENGSVNITGNQGVNIGNGTNVTAADNVTIDSSNGSVNVTGSNVTANNGTVNITAKENVTIENSNISGNQGVDINASNGTTTINATNITSPNGTVNISGNQAVNIGNGTNISGQGDITINSSNGSINVTGSNITTNNSVNMTAAENITINNSNISGNEINTEAGNNTVIQNSTINATNITINSTNSTVIDNNNVNISNNTNINGNSTQFTNNTGVIDHNPSENGKTKPTEEVKKDNPNLTIVNPINTYLDPNYNDWLLEDDQAYNNGAATDEGRFYTPRIVASSDMNFNREEGISVAANNSELNNYLSARGFTLQTCSIIDPEALRDRLDLDPRDRIDLTRLCSYVNDQLRRTGKIPTHLPLDVLPTTVASAIQNANQGNSVAANLDDSDAE</sequence>
<dbReference type="OrthoDB" id="2664633at2"/>
<dbReference type="EMBL" id="NRJH01000051">
    <property type="protein sequence ID" value="RIY31881.1"/>
    <property type="molecule type" value="Genomic_DNA"/>
</dbReference>
<dbReference type="InterPro" id="IPR025157">
    <property type="entry name" value="Hemagglutinin_rpt"/>
</dbReference>
<evidence type="ECO:0000313" key="2">
    <source>
        <dbReference type="EMBL" id="RIY31881.1"/>
    </source>
</evidence>
<evidence type="ECO:0000313" key="3">
    <source>
        <dbReference type="Proteomes" id="UP000266258"/>
    </source>
</evidence>
<feature type="compositionally biased region" description="Basic and acidic residues" evidence="1">
    <location>
        <begin position="279"/>
        <end position="291"/>
    </location>
</feature>
<dbReference type="GO" id="GO:0003824">
    <property type="term" value="F:catalytic activity"/>
    <property type="evidence" value="ECO:0007669"/>
    <property type="project" value="UniProtKB-ARBA"/>
</dbReference>
<comment type="caution">
    <text evidence="2">The sequence shown here is derived from an EMBL/GenBank/DDBJ whole genome shotgun (WGS) entry which is preliminary data.</text>
</comment>